<evidence type="ECO:0000259" key="12">
    <source>
        <dbReference type="Pfam" id="PF07504"/>
    </source>
</evidence>
<dbReference type="GO" id="GO:0046872">
    <property type="term" value="F:metal ion binding"/>
    <property type="evidence" value="ECO:0007669"/>
    <property type="project" value="UniProtKB-KW"/>
</dbReference>
<gene>
    <name evidence="13" type="ORF">DB31_3299</name>
</gene>
<organism evidence="13 14">
    <name type="scientific">Hyalangium minutum</name>
    <dbReference type="NCBI Taxonomy" id="394096"/>
    <lineage>
        <taxon>Bacteria</taxon>
        <taxon>Pseudomonadati</taxon>
        <taxon>Myxococcota</taxon>
        <taxon>Myxococcia</taxon>
        <taxon>Myxococcales</taxon>
        <taxon>Cystobacterineae</taxon>
        <taxon>Archangiaceae</taxon>
        <taxon>Hyalangium</taxon>
    </lineage>
</organism>
<sequence length="780" mass="81515">MFTRMSRIPGFSPEEVVRLSKTLVKTFCAAWLGLAFTACDTTEQQQVDADDVMTLSAKDGSDIQQALGSLPSATVLGVHEKDAVPFMIKGQLGTSNGSAVGLAVVDAKAAVQTALSQIAPVFRLRADDLVVKRVSQDEMGHQHIRLAQTKNGLPVINGELILHVDKAGNVYAANGDARDDQGAVTQLKLVKAKVSAEAAAVAASDSTEGLNKSAKAERLVYVRDTNENLVLAHEVRVTGARLDGIPVEDLVYVNANNGTVALRAPKVYTALNRAVYSANNGTSLPGTLKRSEGGAAANDTHVDQNYTRLGKTYECYSVNFGRDSYNGSGAQLKSTVHYSSNYVNAYWNSSQMVYGDGNGTDSTMLGLDADVTTHELTHAVTEYESNLTYSGESGGLNESMSDIFGAYCESWEASTTNGGTWPTTADIWMVGEDIWTPGTPNDALRYMDDPAKDGASKDLWTSSAGSVDVHYSSGISNLAFALLSKGGTHPRGKTTVSVTGIGVQKAGAIFYKANKDLMTASTTFNQAKTYTEQAADALGYTAEKASVTAAWQAVGVGGGTTPPPSCTSTIVLSNGVAATNVGATAGNFSCTYTLTVPSGQTSLSFALSGGTGDGDMYVKFGTAPTTSVYDCRPYTSGNAETCNFTNPAAGTWYVKVNAYSDFSGASLKGTYSGGTTPPGDTLTNGVATAAYSGAASSQTCWTLTVPAGKSVVFAQAGGTGDADLYVRKGSAPTTTTYDCRPYLSGNNESCSFAAGTASVQYYACSRGYSAYTGVTMKGTY</sequence>
<keyword evidence="2" id="KW-0645">Protease</keyword>
<feature type="active site" evidence="8">
    <location>
        <position position="375"/>
    </location>
</feature>
<dbReference type="InterPro" id="IPR001570">
    <property type="entry name" value="Peptidase_M4_C_domain"/>
</dbReference>
<evidence type="ECO:0000256" key="3">
    <source>
        <dbReference type="ARBA" id="ARBA00022723"/>
    </source>
</evidence>
<dbReference type="Pfam" id="PF02868">
    <property type="entry name" value="Peptidase_M4_C"/>
    <property type="match status" value="1"/>
</dbReference>
<dbReference type="PATRIC" id="fig|394096.3.peg.949"/>
<dbReference type="Gene3D" id="2.60.120.380">
    <property type="match status" value="2"/>
</dbReference>
<evidence type="ECO:0000256" key="5">
    <source>
        <dbReference type="ARBA" id="ARBA00022801"/>
    </source>
</evidence>
<keyword evidence="7" id="KW-0482">Metalloprotease</keyword>
<evidence type="ECO:0000313" key="14">
    <source>
        <dbReference type="Proteomes" id="UP000028725"/>
    </source>
</evidence>
<dbReference type="Gene3D" id="3.10.450.490">
    <property type="match status" value="1"/>
</dbReference>
<keyword evidence="4" id="KW-0732">Signal</keyword>
<evidence type="ECO:0000256" key="6">
    <source>
        <dbReference type="ARBA" id="ARBA00022833"/>
    </source>
</evidence>
<accession>A0A085WU06</accession>
<dbReference type="Gene3D" id="3.10.170.10">
    <property type="match status" value="1"/>
</dbReference>
<dbReference type="InterPro" id="IPR027268">
    <property type="entry name" value="Peptidase_M4/M1_CTD_sf"/>
</dbReference>
<dbReference type="EMBL" id="JMCB01000002">
    <property type="protein sequence ID" value="KFE71169.1"/>
    <property type="molecule type" value="Genomic_DNA"/>
</dbReference>
<proteinExistence type="inferred from homology"/>
<dbReference type="Pfam" id="PF04151">
    <property type="entry name" value="PPC"/>
    <property type="match status" value="2"/>
</dbReference>
<feature type="domain" description="Peptidase C-terminal archaeal/bacterial" evidence="11">
    <location>
        <begin position="591"/>
        <end position="657"/>
    </location>
</feature>
<evidence type="ECO:0008006" key="15">
    <source>
        <dbReference type="Google" id="ProtNLM"/>
    </source>
</evidence>
<dbReference type="SUPFAM" id="SSF55486">
    <property type="entry name" value="Metalloproteases ('zincins'), catalytic domain"/>
    <property type="match status" value="1"/>
</dbReference>
<feature type="active site" description="Proton donor" evidence="8">
    <location>
        <position position="470"/>
    </location>
</feature>
<dbReference type="GO" id="GO:0004222">
    <property type="term" value="F:metalloendopeptidase activity"/>
    <property type="evidence" value="ECO:0007669"/>
    <property type="project" value="InterPro"/>
</dbReference>
<dbReference type="PRINTS" id="PR00730">
    <property type="entry name" value="THERMOLYSIN"/>
</dbReference>
<keyword evidence="14" id="KW-1185">Reference proteome</keyword>
<keyword evidence="6" id="KW-0862">Zinc</keyword>
<dbReference type="InterPro" id="IPR050728">
    <property type="entry name" value="Zinc_Metalloprotease_M4"/>
</dbReference>
<dbReference type="Pfam" id="PF07504">
    <property type="entry name" value="FTP"/>
    <property type="match status" value="1"/>
</dbReference>
<evidence type="ECO:0000259" key="9">
    <source>
        <dbReference type="Pfam" id="PF01447"/>
    </source>
</evidence>
<dbReference type="PANTHER" id="PTHR33794">
    <property type="entry name" value="BACILLOLYSIN"/>
    <property type="match status" value="1"/>
</dbReference>
<evidence type="ECO:0000256" key="7">
    <source>
        <dbReference type="ARBA" id="ARBA00023049"/>
    </source>
</evidence>
<evidence type="ECO:0000259" key="11">
    <source>
        <dbReference type="Pfam" id="PF04151"/>
    </source>
</evidence>
<evidence type="ECO:0000256" key="4">
    <source>
        <dbReference type="ARBA" id="ARBA00022729"/>
    </source>
</evidence>
<dbReference type="InterPro" id="IPR007280">
    <property type="entry name" value="Peptidase_C_arc/bac"/>
</dbReference>
<protein>
    <recommendedName>
        <fullName evidence="15">Vibriolysin, extracellular zinc protease</fullName>
    </recommendedName>
</protein>
<dbReference type="CDD" id="cd09597">
    <property type="entry name" value="M4_TLP"/>
    <property type="match status" value="1"/>
</dbReference>
<dbReference type="AlphaFoldDB" id="A0A085WU06"/>
<dbReference type="InterPro" id="IPR023612">
    <property type="entry name" value="Peptidase_M4"/>
</dbReference>
<dbReference type="PANTHER" id="PTHR33794:SF1">
    <property type="entry name" value="BACILLOLYSIN"/>
    <property type="match status" value="1"/>
</dbReference>
<evidence type="ECO:0000259" key="10">
    <source>
        <dbReference type="Pfam" id="PF02868"/>
    </source>
</evidence>
<feature type="domain" description="Peptidase M4 C-terminal" evidence="10">
    <location>
        <begin position="385"/>
        <end position="556"/>
    </location>
</feature>
<evidence type="ECO:0000313" key="13">
    <source>
        <dbReference type="EMBL" id="KFE71169.1"/>
    </source>
</evidence>
<name>A0A085WU06_9BACT</name>
<feature type="domain" description="Peptidase C-terminal archaeal/bacterial" evidence="11">
    <location>
        <begin position="700"/>
        <end position="754"/>
    </location>
</feature>
<comment type="similarity">
    <text evidence="1">Belongs to the peptidase M4 family.</text>
</comment>
<keyword evidence="3" id="KW-0479">Metal-binding</keyword>
<dbReference type="STRING" id="394096.DB31_3299"/>
<dbReference type="GO" id="GO:0006508">
    <property type="term" value="P:proteolysis"/>
    <property type="evidence" value="ECO:0007669"/>
    <property type="project" value="UniProtKB-KW"/>
</dbReference>
<dbReference type="Gene3D" id="1.10.390.10">
    <property type="entry name" value="Neutral Protease Domain 2"/>
    <property type="match status" value="1"/>
</dbReference>
<evidence type="ECO:0000256" key="8">
    <source>
        <dbReference type="PIRSR" id="PIRSR623612-1"/>
    </source>
</evidence>
<dbReference type="Pfam" id="PF01447">
    <property type="entry name" value="Peptidase_M4"/>
    <property type="match status" value="1"/>
</dbReference>
<evidence type="ECO:0000256" key="2">
    <source>
        <dbReference type="ARBA" id="ARBA00022670"/>
    </source>
</evidence>
<dbReference type="Proteomes" id="UP000028725">
    <property type="component" value="Unassembled WGS sequence"/>
</dbReference>
<feature type="domain" description="FTP" evidence="12">
    <location>
        <begin position="127"/>
        <end position="176"/>
    </location>
</feature>
<dbReference type="InterPro" id="IPR013856">
    <property type="entry name" value="Peptidase_M4_domain"/>
</dbReference>
<reference evidence="13 14" key="1">
    <citation type="submission" date="2014-04" db="EMBL/GenBank/DDBJ databases">
        <title>Genome assembly of Hyalangium minutum DSM 14724.</title>
        <authorList>
            <person name="Sharma G."/>
            <person name="Subramanian S."/>
        </authorList>
    </citation>
    <scope>NUCLEOTIDE SEQUENCE [LARGE SCALE GENOMIC DNA]</scope>
    <source>
        <strain evidence="13 14">DSM 14724</strain>
    </source>
</reference>
<comment type="caution">
    <text evidence="13">The sequence shown here is derived from an EMBL/GenBank/DDBJ whole genome shotgun (WGS) entry which is preliminary data.</text>
</comment>
<keyword evidence="5" id="KW-0378">Hydrolase</keyword>
<evidence type="ECO:0000256" key="1">
    <source>
        <dbReference type="ARBA" id="ARBA00009388"/>
    </source>
</evidence>
<feature type="domain" description="Peptidase M4" evidence="9">
    <location>
        <begin position="273"/>
        <end position="382"/>
    </location>
</feature>
<dbReference type="InterPro" id="IPR011096">
    <property type="entry name" value="FTP_domain"/>
</dbReference>